<keyword evidence="2" id="KW-0217">Developmental protein</keyword>
<dbReference type="PROSITE" id="PS00027">
    <property type="entry name" value="HOMEOBOX_1"/>
    <property type="match status" value="1"/>
</dbReference>
<dbReference type="GO" id="GO:0007399">
    <property type="term" value="P:nervous system development"/>
    <property type="evidence" value="ECO:0007669"/>
    <property type="project" value="UniProtKB-KW"/>
</dbReference>
<evidence type="ECO:0000256" key="2">
    <source>
        <dbReference type="ARBA" id="ARBA00022473"/>
    </source>
</evidence>
<organism evidence="11">
    <name type="scientific">Hydroides elegans</name>
    <name type="common">Polychaete tubeworm</name>
    <dbReference type="NCBI Taxonomy" id="216498"/>
    <lineage>
        <taxon>Eukaryota</taxon>
        <taxon>Metazoa</taxon>
        <taxon>Spiralia</taxon>
        <taxon>Lophotrochozoa</taxon>
        <taxon>Annelida</taxon>
        <taxon>Polychaeta</taxon>
        <taxon>Sedentaria</taxon>
        <taxon>Canalipalpata</taxon>
        <taxon>Sabellida</taxon>
        <taxon>Serpulidae</taxon>
        <taxon>Hydroides</taxon>
    </lineage>
</organism>
<feature type="region of interest" description="Disordered" evidence="9">
    <location>
        <begin position="122"/>
        <end position="217"/>
    </location>
</feature>
<dbReference type="CDD" id="cd00086">
    <property type="entry name" value="homeodomain"/>
    <property type="match status" value="1"/>
</dbReference>
<keyword evidence="5 7" id="KW-0371">Homeobox</keyword>
<dbReference type="GO" id="GO:0000978">
    <property type="term" value="F:RNA polymerase II cis-regulatory region sequence-specific DNA binding"/>
    <property type="evidence" value="ECO:0007669"/>
    <property type="project" value="TreeGrafter"/>
</dbReference>
<evidence type="ECO:0000256" key="8">
    <source>
        <dbReference type="RuleBase" id="RU000682"/>
    </source>
</evidence>
<evidence type="ECO:0000256" key="1">
    <source>
        <dbReference type="ARBA" id="ARBA00004123"/>
    </source>
</evidence>
<sequence>MASMTYPHYGYAAATGAMHSAHTKNVYSPYGMGTMGGLGAGHGGVDLMHPAMTYQAQLGGSQRKQRRERTTFTRGQLDLLETLFAKTRYPDIFMREEVALKINLPESRVQVWFKNRRAKCRQMQKAADQAKETGSPNSPSPKQEPSDTKIAAISPESPPKKCKTPTPSEKSVSPALSYKSPPIVIKPEQRSPVTGNTSLSSVSGTNSSSLWPANPSNPSVSPLPEAITNVNGSCMQKSPSSYPFTGVGALSSTGAAGYADPQNYSAPSYYGSGMDYFSSMKFPSSHGGVMTTGSMNRIPPPTFSANSMNMHNAMNSAMSHMGGFNGMNAYTHQTYAASQNAPPLGTDMTANEYKDTNSHWPKFQPTGI</sequence>
<feature type="domain" description="Homeobox" evidence="10">
    <location>
        <begin position="63"/>
        <end position="123"/>
    </location>
</feature>
<dbReference type="GO" id="GO:0045944">
    <property type="term" value="P:positive regulation of transcription by RNA polymerase II"/>
    <property type="evidence" value="ECO:0007669"/>
    <property type="project" value="UniProtKB-ARBA"/>
</dbReference>
<evidence type="ECO:0000259" key="10">
    <source>
        <dbReference type="PROSITE" id="PS50071"/>
    </source>
</evidence>
<dbReference type="SMART" id="SM00389">
    <property type="entry name" value="HOX"/>
    <property type="match status" value="1"/>
</dbReference>
<dbReference type="Pfam" id="PF00046">
    <property type="entry name" value="Homeodomain"/>
    <property type="match status" value="1"/>
</dbReference>
<keyword evidence="6 7" id="KW-0539">Nucleus</keyword>
<dbReference type="PANTHER" id="PTHR45793:SF5">
    <property type="entry name" value="HOMEOTIC PROTEIN OCELLILESS"/>
    <property type="match status" value="1"/>
</dbReference>
<accession>A5XEM6</accession>
<dbReference type="PANTHER" id="PTHR45793">
    <property type="entry name" value="HOMEOBOX PROTEIN"/>
    <property type="match status" value="1"/>
</dbReference>
<gene>
    <name evidence="11" type="primary">Otx</name>
</gene>
<dbReference type="GO" id="GO:0000981">
    <property type="term" value="F:DNA-binding transcription factor activity, RNA polymerase II-specific"/>
    <property type="evidence" value="ECO:0007669"/>
    <property type="project" value="InterPro"/>
</dbReference>
<dbReference type="AlphaFoldDB" id="A5XEM6"/>
<dbReference type="Gene3D" id="1.10.10.60">
    <property type="entry name" value="Homeodomain-like"/>
    <property type="match status" value="1"/>
</dbReference>
<dbReference type="PROSITE" id="PS50071">
    <property type="entry name" value="HOMEOBOX_2"/>
    <property type="match status" value="1"/>
</dbReference>
<reference evidence="11" key="1">
    <citation type="journal article" date="2007" name="Dev. Genes Evol.">
        <title>HeOtx expression in an indirectly developing polychaete correlates with gastrulation by invagination.</title>
        <authorList>
            <person name="Arenas-Mena C."/>
            <person name="Wong K.S."/>
        </authorList>
    </citation>
    <scope>NUCLEOTIDE SEQUENCE</scope>
</reference>
<dbReference type="FunFam" id="1.10.10.60:FF:000068">
    <property type="entry name" value="Orthodenticle homeobox 1"/>
    <property type="match status" value="1"/>
</dbReference>
<feature type="compositionally biased region" description="Polar residues" evidence="9">
    <location>
        <begin position="132"/>
        <end position="143"/>
    </location>
</feature>
<evidence type="ECO:0000256" key="3">
    <source>
        <dbReference type="ARBA" id="ARBA00022902"/>
    </source>
</evidence>
<name>A5XEM6_HYDEL</name>
<feature type="DNA-binding region" description="Homeobox" evidence="7">
    <location>
        <begin position="65"/>
        <end position="124"/>
    </location>
</feature>
<dbReference type="InterPro" id="IPR017970">
    <property type="entry name" value="Homeobox_CS"/>
</dbReference>
<proteinExistence type="evidence at transcript level"/>
<dbReference type="InterPro" id="IPR009057">
    <property type="entry name" value="Homeodomain-like_sf"/>
</dbReference>
<dbReference type="EMBL" id="DQ988116">
    <property type="protein sequence ID" value="ABK76302.1"/>
    <property type="molecule type" value="mRNA"/>
</dbReference>
<evidence type="ECO:0000256" key="4">
    <source>
        <dbReference type="ARBA" id="ARBA00023125"/>
    </source>
</evidence>
<keyword evidence="4 7" id="KW-0238">DNA-binding</keyword>
<evidence type="ECO:0000256" key="6">
    <source>
        <dbReference type="ARBA" id="ARBA00023242"/>
    </source>
</evidence>
<keyword evidence="3" id="KW-0524">Neurogenesis</keyword>
<dbReference type="GO" id="GO:0005634">
    <property type="term" value="C:nucleus"/>
    <property type="evidence" value="ECO:0007669"/>
    <property type="project" value="UniProtKB-SubCell"/>
</dbReference>
<protein>
    <submittedName>
        <fullName evidence="11">Otx</fullName>
    </submittedName>
</protein>
<evidence type="ECO:0000256" key="5">
    <source>
        <dbReference type="ARBA" id="ARBA00023155"/>
    </source>
</evidence>
<evidence type="ECO:0000256" key="7">
    <source>
        <dbReference type="PROSITE-ProRule" id="PRU00108"/>
    </source>
</evidence>
<comment type="subcellular location">
    <subcellularLocation>
        <location evidence="1 7 8">Nucleus</location>
    </subcellularLocation>
</comment>
<dbReference type="InterPro" id="IPR001356">
    <property type="entry name" value="HD"/>
</dbReference>
<feature type="compositionally biased region" description="Low complexity" evidence="9">
    <location>
        <begin position="193"/>
        <end position="210"/>
    </location>
</feature>
<evidence type="ECO:0000313" key="11">
    <source>
        <dbReference type="EMBL" id="ABK76302.1"/>
    </source>
</evidence>
<dbReference type="SUPFAM" id="SSF46689">
    <property type="entry name" value="Homeodomain-like"/>
    <property type="match status" value="1"/>
</dbReference>
<evidence type="ECO:0000256" key="9">
    <source>
        <dbReference type="SAM" id="MobiDB-lite"/>
    </source>
</evidence>